<reference evidence="1" key="1">
    <citation type="submission" date="2024-05" db="EMBL/GenBank/DDBJ databases">
        <title>Isolation and characterization of Sporomusa carbonis sp. nov., a carboxydotrophic hydrogenogen in the genus of Sporomusa isolated from a charcoal burning pile.</title>
        <authorList>
            <person name="Boeer T."/>
            <person name="Rosenbaum F."/>
            <person name="Eysell L."/>
            <person name="Mueller V."/>
            <person name="Daniel R."/>
            <person name="Poehlein A."/>
        </authorList>
    </citation>
    <scope>NUCLEOTIDE SEQUENCE [LARGE SCALE GENOMIC DNA]</scope>
    <source>
        <strain evidence="1">DSM 3132</strain>
    </source>
</reference>
<sequence>MAVGAEFVNIIDGAACSMLNKNYRGILINIGVFGPLKGAILIGMELAAAKHYGGLQK</sequence>
<evidence type="ECO:0000313" key="1">
    <source>
        <dbReference type="EMBL" id="XFO74531.1"/>
    </source>
</evidence>
<dbReference type="RefSeq" id="WP_169716945.1">
    <property type="nucleotide sequence ID" value="NZ_CP155571.1"/>
</dbReference>
<protein>
    <submittedName>
        <fullName evidence="1">Uncharacterized protein</fullName>
    </submittedName>
</protein>
<proteinExistence type="predicted"/>
<name>A0ABZ3J9J3_SPOA4</name>
<accession>A0ABZ3J9J3</accession>
<gene>
    <name evidence="1" type="ORF">SPACI_046410</name>
</gene>
<keyword evidence="2" id="KW-1185">Reference proteome</keyword>
<evidence type="ECO:0000313" key="2">
    <source>
        <dbReference type="Proteomes" id="UP000216052"/>
    </source>
</evidence>
<organism evidence="1 2">
    <name type="scientific">Sporomusa acidovorans (strain ATCC 49682 / DSM 3132 / Mol)</name>
    <dbReference type="NCBI Taxonomy" id="1123286"/>
    <lineage>
        <taxon>Bacteria</taxon>
        <taxon>Bacillati</taxon>
        <taxon>Bacillota</taxon>
        <taxon>Negativicutes</taxon>
        <taxon>Selenomonadales</taxon>
        <taxon>Sporomusaceae</taxon>
        <taxon>Sporomusa</taxon>
    </lineage>
</organism>
<dbReference type="Proteomes" id="UP000216052">
    <property type="component" value="Chromosome"/>
</dbReference>
<dbReference type="EMBL" id="CP155571">
    <property type="protein sequence ID" value="XFO74531.1"/>
    <property type="molecule type" value="Genomic_DNA"/>
</dbReference>